<evidence type="ECO:0000313" key="5">
    <source>
        <dbReference type="EMBL" id="HGG03253.1"/>
    </source>
</evidence>
<reference evidence="5" key="1">
    <citation type="journal article" date="2020" name="mSystems">
        <title>Genome- and Community-Level Interaction Insights into Carbon Utilization and Element Cycling Functions of Hydrothermarchaeota in Hydrothermal Sediment.</title>
        <authorList>
            <person name="Zhou Z."/>
            <person name="Liu Y."/>
            <person name="Xu W."/>
            <person name="Pan J."/>
            <person name="Luo Z.H."/>
            <person name="Li M."/>
        </authorList>
    </citation>
    <scope>NUCLEOTIDE SEQUENCE [LARGE SCALE GENOMIC DNA]</scope>
    <source>
        <strain evidence="5">SpSt-374</strain>
    </source>
</reference>
<dbReference type="InterPro" id="IPR001789">
    <property type="entry name" value="Sig_transdc_resp-reg_receiver"/>
</dbReference>
<dbReference type="EMBL" id="DSPX01000225">
    <property type="protein sequence ID" value="HGG03253.1"/>
    <property type="molecule type" value="Genomic_DNA"/>
</dbReference>
<dbReference type="SUPFAM" id="SSF52172">
    <property type="entry name" value="CheY-like"/>
    <property type="match status" value="1"/>
</dbReference>
<name>A0A7C3VK35_9CYAN</name>
<dbReference type="Gene3D" id="3.40.50.2300">
    <property type="match status" value="1"/>
</dbReference>
<dbReference type="InterPro" id="IPR025497">
    <property type="entry name" value="PatA-like_N"/>
</dbReference>
<sequence>MQGNLNEIDIRSILQLIELGQRTGEMFVEAWSMGASGERSYSLYPRGQSSGHSWLVFFVNGQIVYAGDSDLRELRLRDYLRRYNLESALDALGNISISSGNALEYGYLWALLENQILTPAQGRSILQGMVRETLFDLLSIHQGSFIFEMGPALAPQLITLEIGQLLAKIIKQVQEWKQFHPYIQSPNQCPAISDANQMRQALPENTFNNLSRWADGKTNLRQMSRYLNRDILTVARAIYPFVQLGLVQLFYPESDPVAPPYLVTKIPRVICIDDDIAVGKTVEYILEEQGYEARAIVNPLKALSLVFQLKPDLILCDITMPELDGYEICAMLRRSTAFRQTPIIMLTGLDGFINRVKARMVGASDYLTKPFVESELLMLVEKHIGPGNREISSSEDSLLADVLESET</sequence>
<comment type="function">
    <text evidence="2">Controls heterocyst pattern formation.</text>
</comment>
<dbReference type="SMART" id="SM00448">
    <property type="entry name" value="REC"/>
    <property type="match status" value="1"/>
</dbReference>
<evidence type="ECO:0000256" key="3">
    <source>
        <dbReference type="PROSITE-ProRule" id="PRU00169"/>
    </source>
</evidence>
<comment type="subcellular location">
    <subcellularLocation>
        <location evidence="2">Cell septum</location>
    </subcellularLocation>
</comment>
<dbReference type="PROSITE" id="PS50110">
    <property type="entry name" value="RESPONSE_REGULATORY"/>
    <property type="match status" value="1"/>
</dbReference>
<dbReference type="PANTHER" id="PTHR44591">
    <property type="entry name" value="STRESS RESPONSE REGULATOR PROTEIN 1"/>
    <property type="match status" value="1"/>
</dbReference>
<keyword evidence="2" id="KW-0364">Heterocyst</keyword>
<feature type="modified residue" description="4-aspartylphosphate" evidence="3">
    <location>
        <position position="317"/>
    </location>
</feature>
<gene>
    <name evidence="5" type="ORF">ENR15_22100</name>
</gene>
<accession>A0A7C3VK35</accession>
<dbReference type="AlphaFoldDB" id="A0A7C3VK35"/>
<feature type="domain" description="Response regulatory" evidence="4">
    <location>
        <begin position="268"/>
        <end position="384"/>
    </location>
</feature>
<dbReference type="InterPro" id="IPR024186">
    <property type="entry name" value="Sig_transdc_resp-reg_PatA"/>
</dbReference>
<comment type="caution">
    <text evidence="5">The sequence shown here is derived from an EMBL/GenBank/DDBJ whole genome shotgun (WGS) entry which is preliminary data.</text>
</comment>
<protein>
    <recommendedName>
        <fullName evidence="2">Protein PatA</fullName>
    </recommendedName>
</protein>
<proteinExistence type="evidence at transcript level"/>
<dbReference type="GO" id="GO:0043158">
    <property type="term" value="P:heterocyst development"/>
    <property type="evidence" value="ECO:0007669"/>
    <property type="project" value="UniProtKB-KW"/>
</dbReference>
<dbReference type="PIRSF" id="PIRSF005897">
    <property type="entry name" value="RR_PatA"/>
    <property type="match status" value="1"/>
</dbReference>
<keyword evidence="2" id="KW-0902">Two-component regulatory system</keyword>
<organism evidence="5">
    <name type="scientific">Planktothricoides sp. SpSt-374</name>
    <dbReference type="NCBI Taxonomy" id="2282167"/>
    <lineage>
        <taxon>Bacteria</taxon>
        <taxon>Bacillati</taxon>
        <taxon>Cyanobacteriota</taxon>
        <taxon>Cyanophyceae</taxon>
        <taxon>Oscillatoriophycideae</taxon>
        <taxon>Oscillatoriales</taxon>
        <taxon>Oscillatoriaceae</taxon>
        <taxon>Planktothricoides</taxon>
    </lineage>
</organism>
<evidence type="ECO:0000259" key="4">
    <source>
        <dbReference type="PROSITE" id="PS50110"/>
    </source>
</evidence>
<dbReference type="Pfam" id="PF14332">
    <property type="entry name" value="DUF4388"/>
    <property type="match status" value="1"/>
</dbReference>
<dbReference type="GO" id="GO:0000160">
    <property type="term" value="P:phosphorelay signal transduction system"/>
    <property type="evidence" value="ECO:0007669"/>
    <property type="project" value="UniProtKB-KW"/>
</dbReference>
<comment type="induction">
    <text evidence="2">By nitrogen starvation.</text>
</comment>
<dbReference type="GO" id="GO:0030428">
    <property type="term" value="C:cell septum"/>
    <property type="evidence" value="ECO:0007669"/>
    <property type="project" value="UniProtKB-SubCell"/>
</dbReference>
<keyword evidence="1 3" id="KW-0597">Phosphoprotein</keyword>
<evidence type="ECO:0000256" key="1">
    <source>
        <dbReference type="ARBA" id="ARBA00022553"/>
    </source>
</evidence>
<dbReference type="Pfam" id="PF00072">
    <property type="entry name" value="Response_reg"/>
    <property type="match status" value="1"/>
</dbReference>
<dbReference type="InterPro" id="IPR011006">
    <property type="entry name" value="CheY-like_superfamily"/>
</dbReference>
<dbReference type="InterPro" id="IPR050595">
    <property type="entry name" value="Bact_response_regulator"/>
</dbReference>
<dbReference type="PANTHER" id="PTHR44591:SF3">
    <property type="entry name" value="RESPONSE REGULATORY DOMAIN-CONTAINING PROTEIN"/>
    <property type="match status" value="1"/>
</dbReference>
<evidence type="ECO:0000256" key="2">
    <source>
        <dbReference type="PIRNR" id="PIRNR005897"/>
    </source>
</evidence>